<feature type="compositionally biased region" description="Basic residues" evidence="1">
    <location>
        <begin position="32"/>
        <end position="44"/>
    </location>
</feature>
<evidence type="ECO:0000313" key="2">
    <source>
        <dbReference type="Ensembl" id="ENSSPUP00000007628.1"/>
    </source>
</evidence>
<dbReference type="GeneTree" id="ENSGT00940000161068"/>
<keyword evidence="3" id="KW-1185">Reference proteome</keyword>
<evidence type="ECO:0000313" key="3">
    <source>
        <dbReference type="Proteomes" id="UP000694392"/>
    </source>
</evidence>
<sequence>PRKEKAVADAFLCPPCSSPTEKKSSSSPTLHLKSRYHLRKRNSPRGKPSPTGKRALPKGLVQISKHRLRRLPVSPMHVPAKEGSLHLLASPPGNKVIKTRYKIVKNDATSSSSASSFSIPTPSWKTRRLSISRSLVLNRTRQSPL</sequence>
<feature type="region of interest" description="Disordered" evidence="1">
    <location>
        <begin position="1"/>
        <end position="59"/>
    </location>
</feature>
<reference evidence="2" key="1">
    <citation type="submission" date="2025-08" db="UniProtKB">
        <authorList>
            <consortium name="Ensembl"/>
        </authorList>
    </citation>
    <scope>IDENTIFICATION</scope>
</reference>
<dbReference type="AlphaFoldDB" id="A0A8D0GKZ1"/>
<dbReference type="Proteomes" id="UP000694392">
    <property type="component" value="Unplaced"/>
</dbReference>
<accession>A0A8D0GKZ1</accession>
<proteinExistence type="predicted"/>
<organism evidence="2 3">
    <name type="scientific">Sphenodon punctatus</name>
    <name type="common">Tuatara</name>
    <name type="synonym">Hatteria punctata</name>
    <dbReference type="NCBI Taxonomy" id="8508"/>
    <lineage>
        <taxon>Eukaryota</taxon>
        <taxon>Metazoa</taxon>
        <taxon>Chordata</taxon>
        <taxon>Craniata</taxon>
        <taxon>Vertebrata</taxon>
        <taxon>Euteleostomi</taxon>
        <taxon>Lepidosauria</taxon>
        <taxon>Sphenodontia</taxon>
        <taxon>Sphenodontidae</taxon>
        <taxon>Sphenodon</taxon>
    </lineage>
</organism>
<feature type="compositionally biased region" description="Low complexity" evidence="1">
    <location>
        <begin position="13"/>
        <end position="29"/>
    </location>
</feature>
<protein>
    <submittedName>
        <fullName evidence="2">Uncharacterized protein</fullName>
    </submittedName>
</protein>
<dbReference type="Ensembl" id="ENSSPUT00000008124.1">
    <property type="protein sequence ID" value="ENSSPUP00000007628.1"/>
    <property type="gene ID" value="ENSSPUG00000005897.1"/>
</dbReference>
<reference evidence="2" key="2">
    <citation type="submission" date="2025-09" db="UniProtKB">
        <authorList>
            <consortium name="Ensembl"/>
        </authorList>
    </citation>
    <scope>IDENTIFICATION</scope>
</reference>
<name>A0A8D0GKZ1_SPHPU</name>
<evidence type="ECO:0000256" key="1">
    <source>
        <dbReference type="SAM" id="MobiDB-lite"/>
    </source>
</evidence>